<protein>
    <submittedName>
        <fullName evidence="3">Mobilization protein</fullName>
    </submittedName>
</protein>
<feature type="region of interest" description="Disordered" evidence="1">
    <location>
        <begin position="537"/>
        <end position="585"/>
    </location>
</feature>
<feature type="domain" description="MobA/VirD2-like nuclease" evidence="2">
    <location>
        <begin position="65"/>
        <end position="165"/>
    </location>
</feature>
<dbReference type="InterPro" id="IPR005094">
    <property type="entry name" value="Endonuclease_MobA/VirD2"/>
</dbReference>
<name>A0ABZ1LJT9_9ACTN</name>
<proteinExistence type="predicted"/>
<accession>A0ABZ1LJT9</accession>
<evidence type="ECO:0000256" key="1">
    <source>
        <dbReference type="SAM" id="MobiDB-lite"/>
    </source>
</evidence>
<dbReference type="Proteomes" id="UP001622594">
    <property type="component" value="Chromosome"/>
</dbReference>
<evidence type="ECO:0000313" key="3">
    <source>
        <dbReference type="EMBL" id="WTR73623.1"/>
    </source>
</evidence>
<dbReference type="Pfam" id="PF03432">
    <property type="entry name" value="Relaxase"/>
    <property type="match status" value="1"/>
</dbReference>
<keyword evidence="4" id="KW-1185">Reference proteome</keyword>
<dbReference type="RefSeq" id="WP_406336398.1">
    <property type="nucleotide sequence ID" value="NZ_CP108188.1"/>
</dbReference>
<sequence>MVPDIGRGSRTHGLLVYLYGPGKREEHTDAHIVGSWDGFAPDPGRDTDPQVTLARLTAALDLRVKQAGDRAPAKHVWHCSVRTAPGDRWLSDDEWNAVAQRIVHATGIAPEGDLDGCRWIAVRHAEDHIHIVATLVRGDLRNPRLNYDFNKAQTECRRIEKEMGLRRLNAGDGTAAKNPTSAEKFKAERTGRPETSRETLHEAVRQAIAGADDEKEFFTRLREAGLRVKVRHAPSGDALGYNVALPGDRNRHGEPVWYPGSKLAPDLSLPKIRLRLADGVAERATPSVAGGRADWSPPARERRSATGIAERAAVLLDGDDDEAAAQLVGVGELLDAVAQTSPVATRAELAAAARAFERATRSHVRAERADTRALRSAARGIVQAGGALGRGEDGGTTAMLVSTLVLVTLAAARWHSARGHAQQAHASRQAAEHLHAAYREAAATPMQVLHDQGRALPEAQRRTHEATLRAALPERGVRADGTPMKTDALVATLAQAEQAGHDPEALLQQAIDMRELDTAAEVNDVLVWRLRGLAQLPAHPGESPRRPQAGIRPTRTSANHTSERNTPAAPPRPAVSDPRSRPPRR</sequence>
<evidence type="ECO:0000313" key="4">
    <source>
        <dbReference type="Proteomes" id="UP001622594"/>
    </source>
</evidence>
<organism evidence="3 4">
    <name type="scientific">Streptomyces zaomyceticus</name>
    <dbReference type="NCBI Taxonomy" id="68286"/>
    <lineage>
        <taxon>Bacteria</taxon>
        <taxon>Bacillati</taxon>
        <taxon>Actinomycetota</taxon>
        <taxon>Actinomycetes</taxon>
        <taxon>Kitasatosporales</taxon>
        <taxon>Streptomycetaceae</taxon>
        <taxon>Streptomyces</taxon>
    </lineage>
</organism>
<gene>
    <name evidence="3" type="ORF">OG814_32205</name>
</gene>
<reference evidence="3 4" key="1">
    <citation type="submission" date="2022-10" db="EMBL/GenBank/DDBJ databases">
        <title>The complete genomes of actinobacterial strains from the NBC collection.</title>
        <authorList>
            <person name="Joergensen T.S."/>
            <person name="Alvarez Arevalo M."/>
            <person name="Sterndorff E.B."/>
            <person name="Faurdal D."/>
            <person name="Vuksanovic O."/>
            <person name="Mourched A.-S."/>
            <person name="Charusanti P."/>
            <person name="Shaw S."/>
            <person name="Blin K."/>
            <person name="Weber T."/>
        </authorList>
    </citation>
    <scope>NUCLEOTIDE SEQUENCE [LARGE SCALE GENOMIC DNA]</scope>
    <source>
        <strain evidence="3 4">NBC_00123</strain>
    </source>
</reference>
<dbReference type="EMBL" id="CP108188">
    <property type="protein sequence ID" value="WTR73623.1"/>
    <property type="molecule type" value="Genomic_DNA"/>
</dbReference>
<evidence type="ECO:0000259" key="2">
    <source>
        <dbReference type="Pfam" id="PF03432"/>
    </source>
</evidence>